<dbReference type="HOGENOM" id="CLU_106738_10_2_6"/>
<keyword evidence="3" id="KW-1185">Reference proteome</keyword>
<organism evidence="2 3">
    <name type="scientific">Luminiphilus syltensis NOR5-1B</name>
    <dbReference type="NCBI Taxonomy" id="565045"/>
    <lineage>
        <taxon>Bacteria</taxon>
        <taxon>Pseudomonadati</taxon>
        <taxon>Pseudomonadota</taxon>
        <taxon>Gammaproteobacteria</taxon>
        <taxon>Cellvibrionales</taxon>
        <taxon>Halieaceae</taxon>
        <taxon>Luminiphilus</taxon>
    </lineage>
</organism>
<dbReference type="RefSeq" id="WP_009020790.1">
    <property type="nucleotide sequence ID" value="NZ_DS999411.1"/>
</dbReference>
<sequence length="148" mass="16609">MTVISIEERLALNDLMTDYCYAVDALSDLDALLDLFTDDAVLDFSDIGLPAMNGKREFRGFYEGVFADMSHHTHYLTNFRVGSYSGNAATGLAYVQGLGRSKEGNEVLVHVRYEMDCVKINGEWKCQKYCIRQGMPLPGSLNEIHGER</sequence>
<dbReference type="Proteomes" id="UP000004699">
    <property type="component" value="Unassembled WGS sequence"/>
</dbReference>
<dbReference type="InterPro" id="IPR037401">
    <property type="entry name" value="SnoaL-like"/>
</dbReference>
<name>B8KVH3_9GAMM</name>
<accession>B8KVH3</accession>
<gene>
    <name evidence="2" type="ORF">NOR51B_1994</name>
</gene>
<dbReference type="OrthoDB" id="7432584at2"/>
<dbReference type="Gene3D" id="3.10.450.50">
    <property type="match status" value="1"/>
</dbReference>
<dbReference type="SUPFAM" id="SSF54427">
    <property type="entry name" value="NTF2-like"/>
    <property type="match status" value="1"/>
</dbReference>
<feature type="domain" description="SnoaL-like" evidence="1">
    <location>
        <begin position="6"/>
        <end position="128"/>
    </location>
</feature>
<dbReference type="EMBL" id="DS999411">
    <property type="protein sequence ID" value="EED36046.1"/>
    <property type="molecule type" value="Genomic_DNA"/>
</dbReference>
<evidence type="ECO:0000313" key="3">
    <source>
        <dbReference type="Proteomes" id="UP000004699"/>
    </source>
</evidence>
<dbReference type="AlphaFoldDB" id="B8KVH3"/>
<protein>
    <recommendedName>
        <fullName evidence="1">SnoaL-like domain-containing protein</fullName>
    </recommendedName>
</protein>
<dbReference type="eggNOG" id="COG4319">
    <property type="taxonomic scope" value="Bacteria"/>
</dbReference>
<proteinExistence type="predicted"/>
<evidence type="ECO:0000313" key="2">
    <source>
        <dbReference type="EMBL" id="EED36046.1"/>
    </source>
</evidence>
<dbReference type="STRING" id="565045.NOR51B_1994"/>
<dbReference type="InterPro" id="IPR032710">
    <property type="entry name" value="NTF2-like_dom_sf"/>
</dbReference>
<dbReference type="Pfam" id="PF13577">
    <property type="entry name" value="SnoaL_4"/>
    <property type="match status" value="1"/>
</dbReference>
<evidence type="ECO:0000259" key="1">
    <source>
        <dbReference type="Pfam" id="PF13577"/>
    </source>
</evidence>
<reference evidence="3" key="1">
    <citation type="journal article" date="2013" name="BMC Microbiol.">
        <title>Taxonomy and evolution of bacteriochlorophyll a-containing members of the OM60/NOR5 clade of marine gammaproteobacteria: description of Luminiphilus syltensis gen. nov., sp. nov., reclassification of Haliea rubra as Pseudohaliea rubra gen. nov., comb. nov., and emendation of Chromatocurvus halotolerans.</title>
        <authorList>
            <person name="Spring S."/>
            <person name="Riedel T."/>
            <person name="Sproer C."/>
            <person name="Yan S."/>
            <person name="Harder J."/>
            <person name="Fuchs B.M."/>
        </authorList>
    </citation>
    <scope>NUCLEOTIDE SEQUENCE [LARGE SCALE GENOMIC DNA]</scope>
    <source>
        <strain evidence="3">NOR51-B</strain>
    </source>
</reference>